<protein>
    <submittedName>
        <fullName evidence="2">Uncharacterized protein</fullName>
    </submittedName>
</protein>
<organism evidence="2 3">
    <name type="scientific">Eufriesea mexicana</name>
    <dbReference type="NCBI Taxonomy" id="516756"/>
    <lineage>
        <taxon>Eukaryota</taxon>
        <taxon>Metazoa</taxon>
        <taxon>Ecdysozoa</taxon>
        <taxon>Arthropoda</taxon>
        <taxon>Hexapoda</taxon>
        <taxon>Insecta</taxon>
        <taxon>Pterygota</taxon>
        <taxon>Neoptera</taxon>
        <taxon>Endopterygota</taxon>
        <taxon>Hymenoptera</taxon>
        <taxon>Apocrita</taxon>
        <taxon>Aculeata</taxon>
        <taxon>Apoidea</taxon>
        <taxon>Anthophila</taxon>
        <taxon>Apidae</taxon>
        <taxon>Eufriesea</taxon>
    </lineage>
</organism>
<feature type="region of interest" description="Disordered" evidence="1">
    <location>
        <begin position="273"/>
        <end position="301"/>
    </location>
</feature>
<feature type="compositionally biased region" description="Basic and acidic residues" evidence="1">
    <location>
        <begin position="173"/>
        <end position="189"/>
    </location>
</feature>
<dbReference type="EMBL" id="KQ769179">
    <property type="protein sequence ID" value="OAD52936.1"/>
    <property type="molecule type" value="Genomic_DNA"/>
</dbReference>
<gene>
    <name evidence="2" type="ORF">WN48_11182</name>
</gene>
<feature type="compositionally biased region" description="Basic and acidic residues" evidence="1">
    <location>
        <begin position="280"/>
        <end position="292"/>
    </location>
</feature>
<feature type="region of interest" description="Disordered" evidence="1">
    <location>
        <begin position="163"/>
        <end position="193"/>
    </location>
</feature>
<accession>A0A310SDA0</accession>
<proteinExistence type="predicted"/>
<keyword evidence="3" id="KW-1185">Reference proteome</keyword>
<name>A0A310SDA0_9HYME</name>
<dbReference type="AlphaFoldDB" id="A0A310SDA0"/>
<evidence type="ECO:0000313" key="3">
    <source>
        <dbReference type="Proteomes" id="UP000250275"/>
    </source>
</evidence>
<evidence type="ECO:0000313" key="2">
    <source>
        <dbReference type="EMBL" id="OAD52936.1"/>
    </source>
</evidence>
<feature type="compositionally biased region" description="Basic residues" evidence="1">
    <location>
        <begin position="163"/>
        <end position="172"/>
    </location>
</feature>
<dbReference type="Proteomes" id="UP000250275">
    <property type="component" value="Unassembled WGS sequence"/>
</dbReference>
<reference evidence="2 3" key="1">
    <citation type="submission" date="2015-07" db="EMBL/GenBank/DDBJ databases">
        <title>The genome of Eufriesea mexicana.</title>
        <authorList>
            <person name="Pan H."/>
            <person name="Kapheim K."/>
        </authorList>
    </citation>
    <scope>NUCLEOTIDE SEQUENCE [LARGE SCALE GENOMIC DNA]</scope>
    <source>
        <strain evidence="2">0111107269</strain>
        <tissue evidence="2">Whole body</tissue>
    </source>
</reference>
<sequence>MEEEIIVWYEDMTFGMRDTAERNFWSSLYARFVIRLGSVQGQTGRGLRSYKMLEFNLLGVLGLLGWGLEISVGGIEEGESEAVLTGLADQPEQLVSEFPSSVVGICNCFWRIDTVTAVMRVPELHASRGIGGNRKGGKKKGKSSQELKLMRMVAENVAGGQCKGRRATRRRLRDPTVRHGQRDAARDEYQSDQNPAMFSRECRTQSKTFAKKRDGPDSYPRNAWSLRCLFISLALRALSAPALSSPDTQLLFNEAEPTGKVTSIYRALTVQPTNQQIGNKKQEEKGLKDTSREKRKRWRRRTWPIGPRGLSAYVTGRTDIPSRID</sequence>
<evidence type="ECO:0000256" key="1">
    <source>
        <dbReference type="SAM" id="MobiDB-lite"/>
    </source>
</evidence>